<keyword evidence="3" id="KW-0547">Nucleotide-binding</keyword>
<dbReference type="GO" id="GO:0005739">
    <property type="term" value="C:mitochondrion"/>
    <property type="evidence" value="ECO:0007669"/>
    <property type="project" value="TreeGrafter"/>
</dbReference>
<evidence type="ECO:0000256" key="2">
    <source>
        <dbReference type="PIRSR" id="PIRSR000705-1"/>
    </source>
</evidence>
<dbReference type="GO" id="GO:0019136">
    <property type="term" value="F:deoxynucleoside kinase activity"/>
    <property type="evidence" value="ECO:0007669"/>
    <property type="project" value="InterPro"/>
</dbReference>
<dbReference type="PANTHER" id="PTHR10513:SF24">
    <property type="entry name" value="THYMIDINE KINASE 2, MITOCHONDRIAL"/>
    <property type="match status" value="1"/>
</dbReference>
<dbReference type="PANTHER" id="PTHR10513">
    <property type="entry name" value="DEOXYNUCLEOSIDE KINASE"/>
    <property type="match status" value="1"/>
</dbReference>
<feature type="binding site" evidence="3">
    <location>
        <begin position="37"/>
        <end position="45"/>
    </location>
    <ligand>
        <name>ATP</name>
        <dbReference type="ChEBI" id="CHEBI:30616"/>
    </ligand>
</feature>
<dbReference type="SUPFAM" id="SSF52540">
    <property type="entry name" value="P-loop containing nucleoside triphosphate hydrolases"/>
    <property type="match status" value="1"/>
</dbReference>
<dbReference type="EMBL" id="CASHTH010001787">
    <property type="protein sequence ID" value="CAI8019918.1"/>
    <property type="molecule type" value="Genomic_DNA"/>
</dbReference>
<gene>
    <name evidence="5" type="ORF">GBAR_LOCUS11928</name>
</gene>
<accession>A0AA35RY49</accession>
<evidence type="ECO:0000313" key="5">
    <source>
        <dbReference type="EMBL" id="CAI8019918.1"/>
    </source>
</evidence>
<dbReference type="FunFam" id="3.40.50.300:FF:001571">
    <property type="entry name" value="Deoxynucleoside kinase"/>
    <property type="match status" value="1"/>
</dbReference>
<feature type="domain" description="Deoxynucleoside kinase" evidence="4">
    <location>
        <begin position="33"/>
        <end position="230"/>
    </location>
</feature>
<dbReference type="GO" id="GO:0005524">
    <property type="term" value="F:ATP binding"/>
    <property type="evidence" value="ECO:0007669"/>
    <property type="project" value="UniProtKB-KW"/>
</dbReference>
<keyword evidence="6" id="KW-1185">Reference proteome</keyword>
<dbReference type="AlphaFoldDB" id="A0AA35RY49"/>
<proteinExistence type="inferred from homology"/>
<dbReference type="InterPro" id="IPR050566">
    <property type="entry name" value="Deoxyribonucleoside_kinase"/>
</dbReference>
<protein>
    <submittedName>
        <fullName evidence="5">Thymidine kinase 2, mitochondrial</fullName>
    </submittedName>
</protein>
<evidence type="ECO:0000259" key="4">
    <source>
        <dbReference type="Pfam" id="PF01712"/>
    </source>
</evidence>
<name>A0AA35RY49_GEOBA</name>
<comment type="caution">
    <text evidence="5">The sequence shown here is derived from an EMBL/GenBank/DDBJ whole genome shotgun (WGS) entry which is preliminary data.</text>
</comment>
<feature type="binding site" evidence="3">
    <location>
        <begin position="172"/>
        <end position="176"/>
    </location>
    <ligand>
        <name>ATP</name>
        <dbReference type="ChEBI" id="CHEBI:30616"/>
    </ligand>
</feature>
<dbReference type="Gene3D" id="3.40.50.300">
    <property type="entry name" value="P-loop containing nucleotide triphosphate hydrolases"/>
    <property type="match status" value="1"/>
</dbReference>
<dbReference type="InterPro" id="IPR027417">
    <property type="entry name" value="P-loop_NTPase"/>
</dbReference>
<evidence type="ECO:0000313" key="6">
    <source>
        <dbReference type="Proteomes" id="UP001174909"/>
    </source>
</evidence>
<dbReference type="InterPro" id="IPR002624">
    <property type="entry name" value="DCK/DGK"/>
</dbReference>
<dbReference type="InterPro" id="IPR031314">
    <property type="entry name" value="DNK_dom"/>
</dbReference>
<reference evidence="5" key="1">
    <citation type="submission" date="2023-03" db="EMBL/GenBank/DDBJ databases">
        <authorList>
            <person name="Steffen K."/>
            <person name="Cardenas P."/>
        </authorList>
    </citation>
    <scope>NUCLEOTIDE SEQUENCE</scope>
</reference>
<keyword evidence="5" id="KW-0808">Transferase</keyword>
<dbReference type="PIRSF" id="PIRSF000705">
    <property type="entry name" value="DNK"/>
    <property type="match status" value="1"/>
</dbReference>
<sequence>MIGRKYTDLRHGRTSAENLPSRGRAVEGRKLRIVVEGNIASGKSTLLSKLSRINSVEIMVEPVEEWRNLAGGNLIGRMYEDAKRWGYLFQSYVLLTMMDLHHKQVEAPVAVLERSVYSARYCFVKNLHKSGVMDDMEHECYCQWFDLVTRQSPPQLDLIVYLRSSPEVCYQRLQERGRKEEKPVTLEYLQALHECYEDWLGNDKHHSWHGNTPVLVIDGNEDCKLNNTLHKKHCSNILSHLGLSETVAA</sequence>
<dbReference type="Proteomes" id="UP001174909">
    <property type="component" value="Unassembled WGS sequence"/>
</dbReference>
<evidence type="ECO:0000256" key="1">
    <source>
        <dbReference type="ARBA" id="ARBA00007420"/>
    </source>
</evidence>
<dbReference type="CDD" id="cd01673">
    <property type="entry name" value="dNK"/>
    <property type="match status" value="1"/>
</dbReference>
<organism evidence="5 6">
    <name type="scientific">Geodia barretti</name>
    <name type="common">Barrett's horny sponge</name>
    <dbReference type="NCBI Taxonomy" id="519541"/>
    <lineage>
        <taxon>Eukaryota</taxon>
        <taxon>Metazoa</taxon>
        <taxon>Porifera</taxon>
        <taxon>Demospongiae</taxon>
        <taxon>Heteroscleromorpha</taxon>
        <taxon>Tetractinellida</taxon>
        <taxon>Astrophorina</taxon>
        <taxon>Geodiidae</taxon>
        <taxon>Geodia</taxon>
    </lineage>
</organism>
<feature type="active site" description="Proton acceptor" evidence="2">
    <location>
        <position position="113"/>
    </location>
</feature>
<keyword evidence="3" id="KW-0067">ATP-binding</keyword>
<comment type="similarity">
    <text evidence="1">Belongs to the DCK/DGK family.</text>
</comment>
<keyword evidence="5" id="KW-0418">Kinase</keyword>
<evidence type="ECO:0000256" key="3">
    <source>
        <dbReference type="PIRSR" id="PIRSR000705-3"/>
    </source>
</evidence>
<dbReference type="Pfam" id="PF01712">
    <property type="entry name" value="dNK"/>
    <property type="match status" value="1"/>
</dbReference>